<reference evidence="3" key="1">
    <citation type="submission" date="2023-02" db="EMBL/GenBank/DDBJ databases">
        <title>Genome of toxic invasive species Heracleum sosnowskyi carries increased number of genes despite the absence of recent whole-genome duplications.</title>
        <authorList>
            <person name="Schelkunov M."/>
            <person name="Shtratnikova V."/>
            <person name="Makarenko M."/>
            <person name="Klepikova A."/>
            <person name="Omelchenko D."/>
            <person name="Novikova G."/>
            <person name="Obukhova E."/>
            <person name="Bogdanov V."/>
            <person name="Penin A."/>
            <person name="Logacheva M."/>
        </authorList>
    </citation>
    <scope>NUCLEOTIDE SEQUENCE</scope>
    <source>
        <strain evidence="3">Hsosn_3</strain>
        <tissue evidence="3">Leaf</tissue>
    </source>
</reference>
<name>A0AAD8M9K8_9APIA</name>
<feature type="region of interest" description="Disordered" evidence="2">
    <location>
        <begin position="1079"/>
        <end position="1138"/>
    </location>
</feature>
<evidence type="ECO:0000313" key="3">
    <source>
        <dbReference type="EMBL" id="KAK1364654.1"/>
    </source>
</evidence>
<organism evidence="3 4">
    <name type="scientific">Heracleum sosnowskyi</name>
    <dbReference type="NCBI Taxonomy" id="360622"/>
    <lineage>
        <taxon>Eukaryota</taxon>
        <taxon>Viridiplantae</taxon>
        <taxon>Streptophyta</taxon>
        <taxon>Embryophyta</taxon>
        <taxon>Tracheophyta</taxon>
        <taxon>Spermatophyta</taxon>
        <taxon>Magnoliopsida</taxon>
        <taxon>eudicotyledons</taxon>
        <taxon>Gunneridae</taxon>
        <taxon>Pentapetalae</taxon>
        <taxon>asterids</taxon>
        <taxon>campanulids</taxon>
        <taxon>Apiales</taxon>
        <taxon>Apiaceae</taxon>
        <taxon>Apioideae</taxon>
        <taxon>apioid superclade</taxon>
        <taxon>Tordylieae</taxon>
        <taxon>Tordyliinae</taxon>
        <taxon>Heracleum</taxon>
    </lineage>
</organism>
<feature type="compositionally biased region" description="Polar residues" evidence="2">
    <location>
        <begin position="1123"/>
        <end position="1132"/>
    </location>
</feature>
<evidence type="ECO:0000256" key="1">
    <source>
        <dbReference type="SAM" id="Coils"/>
    </source>
</evidence>
<keyword evidence="4" id="KW-1185">Reference proteome</keyword>
<feature type="region of interest" description="Disordered" evidence="2">
    <location>
        <begin position="621"/>
        <end position="667"/>
    </location>
</feature>
<dbReference type="EMBL" id="JAUIZM010000009">
    <property type="protein sequence ID" value="KAK1364654.1"/>
    <property type="molecule type" value="Genomic_DNA"/>
</dbReference>
<dbReference type="Proteomes" id="UP001237642">
    <property type="component" value="Unassembled WGS sequence"/>
</dbReference>
<feature type="compositionally biased region" description="Low complexity" evidence="2">
    <location>
        <begin position="286"/>
        <end position="297"/>
    </location>
</feature>
<feature type="region of interest" description="Disordered" evidence="2">
    <location>
        <begin position="286"/>
        <end position="350"/>
    </location>
</feature>
<gene>
    <name evidence="3" type="ORF">POM88_040215</name>
</gene>
<protein>
    <submittedName>
        <fullName evidence="3">Uncharacterized protein</fullName>
    </submittedName>
</protein>
<feature type="coiled-coil region" evidence="1">
    <location>
        <begin position="877"/>
        <end position="911"/>
    </location>
</feature>
<comment type="caution">
    <text evidence="3">The sequence shown here is derived from an EMBL/GenBank/DDBJ whole genome shotgun (WGS) entry which is preliminary data.</text>
</comment>
<sequence>MAPIVKLMSAGGFIYEKNNSIPFVVKESPNIIFFKMMDFLMNCKLSYAMFHSTPLYNEIIEEIWTSCEYSGTNCTLQFTIQGNEYTVNSDVLQACLHIPEDNCSALPSYTDMVNMLNSINYSLPTDNLGKIIRRGLVREYSYLADAFIKVFSGKISNFDALTNSILILFTMILTDRYYNFSTQLMYEIGAKLGDKANRKKNIYYARFLMMLANHVSPAPLVISNPNSRFDCFVQEKRVLTDILRLNHNGDVPVVYLPTIEETTTNLVNLTVTSTVSPTSVSMESVVVTQQAPAPTTKPKSKKSSKPTSGASQKAPVVKSTTQPKRSGAGVVRGEGRGENQRNPKNKVGELSVSQASPIVSSQQGTMSNMDISTSLIASSQKDVVIETSSPPRAHSKRVRDTSSPLSAISQYQRRVKHKSQVTQGAHTLEATLPVSQIQFDVTPIITLGLQSHSLNINLEPTPQYSPTQSLDVDMIHSSIPDSPTLFLEKPHSEIGGHHLLSDLLVHQSSFSEATRGSVEPSLKSITTDSTVVSLSQNAFLTSSTKQSLSLTSVSPSTVSIPLTVQTTIPLIVHSAPLIENQVVHTTSADDLVVVETLLWLKGSESERLACSQAKGEVESERLTISSSQAKGEAAGSTLVGEGEGVRGVSHGEPMMQEYSGEREGTTGATRDEAAIASELMEVHEGERELTFQEHDQQTLDSISLDPETFTHPVPAYQIMAQQGNVEAERSLNLIHTTASMQRAKDALTDLSPGAAASGGHHFTDWDFCGAPTPNWLSQDMHGRISLDAAITRQYNEAYLAHESANASDKKFYKAIMDSLEIQRLQMLQTRIEARDINDSIANLKDSTDRRLDEKLPLLTVSKMNRFFTKEPEVATSLKTLSSRVDKVEATLSQMQKEQEKQTQLLAELVAAQGLPIFSLDDNKKGEKSKELDIQITKVMFPAISLPQEPLAMRESMKDKMDGIDLIQQASMRLQLAEQIKEQWDVEQATLQGSLSPKSPAKPKGKNIARTFYPSPYPDELKILGQLIIKCKESNDPEIRKHRAIVYRNGQEFCIWAGHPNFAEAKAEESERAAMQALAVAQSLDEEERQQEEKANEANEKRKSTRQPKQTAKRNLPFDKEVSHNTATDSSTKAAPPTFPDLIFKDKLACDPEHPVNFHDQPIQPKEEQIELDEANFPKFLFEMDAKKKARQRAVKAKPAFVRRQQVEKPSINPEDFMYIADIREESSLNINLNDLVEVRGIAASHKLLERLVFVYKGGREQTWPLYRILGEDYQTLLSVFKCLKKDFGFTKTSKSEVVSKICQIKASWNKPGALPRVLKVPQSGKKIHLQPYWMMEFRDKDNCRRFFRIEDQLEKASNESLRSMESKLGNQDEEEKIFYRRLQAQIEENNARKGKKTLPQRKR</sequence>
<proteinExistence type="predicted"/>
<evidence type="ECO:0000313" key="4">
    <source>
        <dbReference type="Proteomes" id="UP001237642"/>
    </source>
</evidence>
<accession>A0AAD8M9K8</accession>
<reference evidence="3" key="2">
    <citation type="submission" date="2023-05" db="EMBL/GenBank/DDBJ databases">
        <authorList>
            <person name="Schelkunov M.I."/>
        </authorList>
    </citation>
    <scope>NUCLEOTIDE SEQUENCE</scope>
    <source>
        <strain evidence="3">Hsosn_3</strain>
        <tissue evidence="3">Leaf</tissue>
    </source>
</reference>
<evidence type="ECO:0000256" key="2">
    <source>
        <dbReference type="SAM" id="MobiDB-lite"/>
    </source>
</evidence>
<keyword evidence="1" id="KW-0175">Coiled coil</keyword>
<feature type="compositionally biased region" description="Basic and acidic residues" evidence="2">
    <location>
        <begin position="1090"/>
        <end position="1101"/>
    </location>
</feature>